<dbReference type="PROSITE" id="PS51257">
    <property type="entry name" value="PROKAR_LIPOPROTEIN"/>
    <property type="match status" value="1"/>
</dbReference>
<reference evidence="1" key="1">
    <citation type="journal article" date="2014" name="Int. J. Syst. Evol. Microbiol.">
        <title>Complete genome sequence of Corynebacterium casei LMG S-19264T (=DSM 44701T), isolated from a smear-ripened cheese.</title>
        <authorList>
            <consortium name="US DOE Joint Genome Institute (JGI-PGF)"/>
            <person name="Walter F."/>
            <person name="Albersmeier A."/>
            <person name="Kalinowski J."/>
            <person name="Ruckert C."/>
        </authorList>
    </citation>
    <scope>NUCLEOTIDE SEQUENCE</scope>
    <source>
        <strain evidence="1">JCM 3276</strain>
    </source>
</reference>
<protein>
    <recommendedName>
        <fullName evidence="3">Lipoprotein</fullName>
    </recommendedName>
</protein>
<keyword evidence="2" id="KW-1185">Reference proteome</keyword>
<dbReference type="EMBL" id="BMRB01000010">
    <property type="protein sequence ID" value="GGS58319.1"/>
    <property type="molecule type" value="Genomic_DNA"/>
</dbReference>
<accession>A0A918GU73</accession>
<dbReference type="RefSeq" id="WP_189214129.1">
    <property type="nucleotide sequence ID" value="NZ_BMRB01000010.1"/>
</dbReference>
<comment type="caution">
    <text evidence="1">The sequence shown here is derived from an EMBL/GenBank/DDBJ whole genome shotgun (WGS) entry which is preliminary data.</text>
</comment>
<evidence type="ECO:0000313" key="2">
    <source>
        <dbReference type="Proteomes" id="UP000660680"/>
    </source>
</evidence>
<dbReference type="AlphaFoldDB" id="A0A918GU73"/>
<organism evidence="1 2">
    <name type="scientific">Actinokineospora fastidiosa</name>
    <dbReference type="NCBI Taxonomy" id="1816"/>
    <lineage>
        <taxon>Bacteria</taxon>
        <taxon>Bacillati</taxon>
        <taxon>Actinomycetota</taxon>
        <taxon>Actinomycetes</taxon>
        <taxon>Pseudonocardiales</taxon>
        <taxon>Pseudonocardiaceae</taxon>
        <taxon>Actinokineospora</taxon>
    </lineage>
</organism>
<name>A0A918GU73_9PSEU</name>
<evidence type="ECO:0000313" key="1">
    <source>
        <dbReference type="EMBL" id="GGS58319.1"/>
    </source>
</evidence>
<reference evidence="1" key="2">
    <citation type="submission" date="2020-09" db="EMBL/GenBank/DDBJ databases">
        <authorList>
            <person name="Sun Q."/>
            <person name="Ohkuma M."/>
        </authorList>
    </citation>
    <scope>NUCLEOTIDE SEQUENCE</scope>
    <source>
        <strain evidence="1">JCM 3276</strain>
    </source>
</reference>
<proteinExistence type="predicted"/>
<sequence length="89" mass="9371">MTLRGIGAVVAVVGMLVSGCSSTDRRDAVIERIKADPGMADAPQAAVDCIADWYAEHASDAEYERFVAGEPAEDTEPQAGVVECVKQAM</sequence>
<dbReference type="Proteomes" id="UP000660680">
    <property type="component" value="Unassembled WGS sequence"/>
</dbReference>
<gene>
    <name evidence="1" type="ORF">GCM10010171_61590</name>
</gene>
<evidence type="ECO:0008006" key="3">
    <source>
        <dbReference type="Google" id="ProtNLM"/>
    </source>
</evidence>